<gene>
    <name evidence="3" type="ORF">QYM36_005676</name>
</gene>
<evidence type="ECO:0000256" key="1">
    <source>
        <dbReference type="SAM" id="MobiDB-lite"/>
    </source>
</evidence>
<dbReference type="AlphaFoldDB" id="A0AA88L9Z7"/>
<feature type="signal peptide" evidence="2">
    <location>
        <begin position="1"/>
        <end position="20"/>
    </location>
</feature>
<name>A0AA88L9Z7_ARTSF</name>
<organism evidence="3 4">
    <name type="scientific">Artemia franciscana</name>
    <name type="common">Brine shrimp</name>
    <name type="synonym">Artemia sanfranciscana</name>
    <dbReference type="NCBI Taxonomy" id="6661"/>
    <lineage>
        <taxon>Eukaryota</taxon>
        <taxon>Metazoa</taxon>
        <taxon>Ecdysozoa</taxon>
        <taxon>Arthropoda</taxon>
        <taxon>Crustacea</taxon>
        <taxon>Branchiopoda</taxon>
        <taxon>Anostraca</taxon>
        <taxon>Artemiidae</taxon>
        <taxon>Artemia</taxon>
    </lineage>
</organism>
<dbReference type="EMBL" id="JAVRJZ010000009">
    <property type="protein sequence ID" value="KAK2718439.1"/>
    <property type="molecule type" value="Genomic_DNA"/>
</dbReference>
<protein>
    <submittedName>
        <fullName evidence="3">Uncharacterized protein</fullName>
    </submittedName>
</protein>
<comment type="caution">
    <text evidence="3">The sequence shown here is derived from an EMBL/GenBank/DDBJ whole genome shotgun (WGS) entry which is preliminary data.</text>
</comment>
<evidence type="ECO:0000256" key="2">
    <source>
        <dbReference type="SAM" id="SignalP"/>
    </source>
</evidence>
<evidence type="ECO:0000313" key="3">
    <source>
        <dbReference type="EMBL" id="KAK2718439.1"/>
    </source>
</evidence>
<feature type="chain" id="PRO_5041694340" evidence="2">
    <location>
        <begin position="21"/>
        <end position="212"/>
    </location>
</feature>
<feature type="region of interest" description="Disordered" evidence="1">
    <location>
        <begin position="44"/>
        <end position="63"/>
    </location>
</feature>
<evidence type="ECO:0000313" key="4">
    <source>
        <dbReference type="Proteomes" id="UP001187531"/>
    </source>
</evidence>
<dbReference type="Proteomes" id="UP001187531">
    <property type="component" value="Unassembled WGS sequence"/>
</dbReference>
<keyword evidence="2" id="KW-0732">Signal</keyword>
<accession>A0AA88L9Z7</accession>
<reference evidence="3" key="1">
    <citation type="submission" date="2023-07" db="EMBL/GenBank/DDBJ databases">
        <title>Chromosome-level genome assembly of Artemia franciscana.</title>
        <authorList>
            <person name="Jo E."/>
        </authorList>
    </citation>
    <scope>NUCLEOTIDE SEQUENCE</scope>
    <source>
        <tissue evidence="3">Whole body</tissue>
    </source>
</reference>
<proteinExistence type="predicted"/>
<sequence length="212" mass="24228">MIYITTFLLVFCLRINIALLSPTRSDGSILQKVAGVNEPKISQKAVEQSDAVKDDYGSEENDEDLHSLHLSKLPLEFIEEIKDTYRGDAIEVGNLEFESRKLQNISGNNNKKTFIRKDEVSVHSDANKPGVSAKNRKERALLYKVAIENSANKEKFEEHKLYRERLNPVAEHIAMSRKSDKWIPDSFGPWRLFVKTKYESNDPKELALASTF</sequence>
<keyword evidence="4" id="KW-1185">Reference proteome</keyword>